<proteinExistence type="predicted"/>
<comment type="caution">
    <text evidence="1">The sequence shown here is derived from an EMBL/GenBank/DDBJ whole genome shotgun (WGS) entry which is preliminary data.</text>
</comment>
<dbReference type="EMBL" id="JAEHNZ010000003">
    <property type="protein sequence ID" value="MBK0396975.1"/>
    <property type="molecule type" value="Genomic_DNA"/>
</dbReference>
<evidence type="ECO:0000313" key="1">
    <source>
        <dbReference type="EMBL" id="MBK0396975.1"/>
    </source>
</evidence>
<name>A0ABS1BUM4_9NEIS</name>
<organism evidence="1 2">
    <name type="scientific">Kingella bonacorsii</name>
    <dbReference type="NCBI Taxonomy" id="2796361"/>
    <lineage>
        <taxon>Bacteria</taxon>
        <taxon>Pseudomonadati</taxon>
        <taxon>Pseudomonadota</taxon>
        <taxon>Betaproteobacteria</taxon>
        <taxon>Neisseriales</taxon>
        <taxon>Neisseriaceae</taxon>
        <taxon>Kingella</taxon>
    </lineage>
</organism>
<reference evidence="1 2" key="1">
    <citation type="journal article" date="2021" name="Pathogens">
        <title>Isolation and Characterization of Kingella bonacorsii sp. nov., A Novel Kingella Species Detected in a Stable Periodontitis Subject.</title>
        <authorList>
            <person name="Antezack A."/>
            <person name="Boxberger M."/>
            <person name="Rolland C."/>
            <person name="Monnet-Corti V."/>
            <person name="La Scola B."/>
        </authorList>
    </citation>
    <scope>NUCLEOTIDE SEQUENCE [LARGE SCALE GENOMIC DNA]</scope>
    <source>
        <strain evidence="1 2">Marseille-Q4569</strain>
    </source>
</reference>
<dbReference type="Proteomes" id="UP000614058">
    <property type="component" value="Unassembled WGS sequence"/>
</dbReference>
<sequence>MSASRRRSSGCRFGNGFSLKRYNGALAARRHLANPQHAIHPHLAISRLCHAIFRLPLKRLKQPETPQW</sequence>
<protein>
    <submittedName>
        <fullName evidence="1">Uncharacterized protein</fullName>
    </submittedName>
</protein>
<evidence type="ECO:0000313" key="2">
    <source>
        <dbReference type="Proteomes" id="UP000614058"/>
    </source>
</evidence>
<accession>A0ABS1BUM4</accession>
<keyword evidence="2" id="KW-1185">Reference proteome</keyword>
<gene>
    <name evidence="1" type="ORF">JDW22_10415</name>
</gene>
<dbReference type="RefSeq" id="WP_200523000.1">
    <property type="nucleotide sequence ID" value="NZ_JAEHNZ010000003.1"/>
</dbReference>